<dbReference type="EMBL" id="CP155618">
    <property type="protein sequence ID" value="XBL13338.1"/>
    <property type="molecule type" value="Genomic_DNA"/>
</dbReference>
<dbReference type="Gene3D" id="1.50.10.140">
    <property type="match status" value="1"/>
</dbReference>
<dbReference type="InterPro" id="IPR019282">
    <property type="entry name" value="Glycoamylase-like_cons_dom"/>
</dbReference>
<dbReference type="InterPro" id="IPR016883">
    <property type="entry name" value="UCP028431"/>
</dbReference>
<protein>
    <submittedName>
        <fullName evidence="2">Glucoamylase family protein</fullName>
    </submittedName>
</protein>
<dbReference type="Proteomes" id="UP001224325">
    <property type="component" value="Chromosome"/>
</dbReference>
<sequence length="456" mass="52532">MKILYHYKSLVFVFLVLFFLNCKNHTKQSEDLLLKTQKSELTDDELLNLIQKQTIDYFWNGAEPNSGLARERLHMDNIYPTSPKNTVTTGGSGFGLMAILVGVERGFINKEDAFSRFEKIINFLEKADRFHGAWPHWLNGETGKMLPFSKKDNGGDLVETAFLVQGLLTVSEFYKNGSMQEQALVSKIDKLWKEVEWDWYTKNGEDVLYWHWSPEFGWDMNFPVGGYNECLIMYVLAAASPTYPIKPSVYHKGWARDGKIVSSEKFYGEDLVLDYYEHDESPVGPLFWAHYSYVGLNPHGLSDQYADYWKLVQNQAKIHYKYAQDNPKDYKGYGDSLWGLTSSYSIKGYKGHRPDNDLGVIAPTAALSSFPYTPKESMQMLRNLYENHDSLIGKYGPYDAFSLQDDWFMPRYLAIDQGPIPVMIENYRSGLLWNLFMKNEDVNNGLNKLGFTINAK</sequence>
<reference evidence="2" key="1">
    <citation type="submission" date="2024-04" db="EMBL/GenBank/DDBJ databases">
        <title>Mariniflexile litorale, isolated from the shallow sediments of the Sea of Japan.</title>
        <authorList>
            <person name="Romanenko L."/>
            <person name="Isaeva M."/>
        </authorList>
    </citation>
    <scope>NUCLEOTIDE SEQUENCE [LARGE SCALE GENOMIC DNA]</scope>
    <source>
        <strain evidence="2">KMM 9835</strain>
    </source>
</reference>
<organism evidence="2 3">
    <name type="scientific">Mariniflexile litorale</name>
    <dbReference type="NCBI Taxonomy" id="3045158"/>
    <lineage>
        <taxon>Bacteria</taxon>
        <taxon>Pseudomonadati</taxon>
        <taxon>Bacteroidota</taxon>
        <taxon>Flavobacteriia</taxon>
        <taxon>Flavobacteriales</taxon>
        <taxon>Flavobacteriaceae</taxon>
        <taxon>Mariniflexile</taxon>
    </lineage>
</organism>
<dbReference type="AlphaFoldDB" id="A0AAU7EE17"/>
<evidence type="ECO:0000313" key="3">
    <source>
        <dbReference type="Proteomes" id="UP001224325"/>
    </source>
</evidence>
<accession>A0AAU7EE17</accession>
<dbReference type="RefSeq" id="WP_308992560.1">
    <property type="nucleotide sequence ID" value="NZ_CP155618.1"/>
</dbReference>
<dbReference type="KEGG" id="mlil:QLS71_013515"/>
<gene>
    <name evidence="2" type="ORF">QLS71_013515</name>
</gene>
<proteinExistence type="predicted"/>
<dbReference type="PIRSF" id="PIRSF028431">
    <property type="entry name" value="UCP028431"/>
    <property type="match status" value="1"/>
</dbReference>
<keyword evidence="3" id="KW-1185">Reference proteome</keyword>
<evidence type="ECO:0000313" key="2">
    <source>
        <dbReference type="EMBL" id="XBL13338.1"/>
    </source>
</evidence>
<dbReference type="Pfam" id="PF10091">
    <property type="entry name" value="Glycoamylase"/>
    <property type="match status" value="1"/>
</dbReference>
<name>A0AAU7EE17_9FLAO</name>
<evidence type="ECO:0000259" key="1">
    <source>
        <dbReference type="Pfam" id="PF10091"/>
    </source>
</evidence>
<feature type="domain" description="Glycoamylase-like" evidence="1">
    <location>
        <begin position="221"/>
        <end position="439"/>
    </location>
</feature>